<comment type="caution">
    <text evidence="7">The sequence shown here is derived from an EMBL/GenBank/DDBJ whole genome shotgun (WGS) entry which is preliminary data.</text>
</comment>
<feature type="region of interest" description="Disordered" evidence="4">
    <location>
        <begin position="185"/>
        <end position="214"/>
    </location>
</feature>
<evidence type="ECO:0000256" key="1">
    <source>
        <dbReference type="ARBA" id="ARBA00022729"/>
    </source>
</evidence>
<evidence type="ECO:0000313" key="8">
    <source>
        <dbReference type="Proteomes" id="UP000281738"/>
    </source>
</evidence>
<dbReference type="EMBL" id="RKHO01000001">
    <property type="protein sequence ID" value="ROR89260.1"/>
    <property type="molecule type" value="Genomic_DNA"/>
</dbReference>
<accession>A0A3N2CP13</accession>
<dbReference type="SMART" id="SM00560">
    <property type="entry name" value="LamGL"/>
    <property type="match status" value="1"/>
</dbReference>
<proteinExistence type="predicted"/>
<keyword evidence="1" id="KW-0732">Signal</keyword>
<dbReference type="InterPro" id="IPR013320">
    <property type="entry name" value="ConA-like_dom_sf"/>
</dbReference>
<feature type="transmembrane region" description="Helical" evidence="5">
    <location>
        <begin position="39"/>
        <end position="60"/>
    </location>
</feature>
<dbReference type="NCBIfam" id="TIGR02228">
    <property type="entry name" value="sigpep_I_arch"/>
    <property type="match status" value="1"/>
</dbReference>
<dbReference type="Pfam" id="PF13385">
    <property type="entry name" value="Laminin_G_3"/>
    <property type="match status" value="1"/>
</dbReference>
<keyword evidence="8" id="KW-1185">Reference proteome</keyword>
<evidence type="ECO:0000259" key="6">
    <source>
        <dbReference type="SMART" id="SM00560"/>
    </source>
</evidence>
<evidence type="ECO:0000256" key="2">
    <source>
        <dbReference type="ARBA" id="ARBA00023157"/>
    </source>
</evidence>
<feature type="compositionally biased region" description="Low complexity" evidence="4">
    <location>
        <begin position="341"/>
        <end position="354"/>
    </location>
</feature>
<dbReference type="Gene3D" id="2.60.120.200">
    <property type="match status" value="1"/>
</dbReference>
<evidence type="ECO:0000256" key="5">
    <source>
        <dbReference type="SAM" id="Phobius"/>
    </source>
</evidence>
<dbReference type="CDD" id="cd06462">
    <property type="entry name" value="Peptidase_S24_S26"/>
    <property type="match status" value="1"/>
</dbReference>
<reference evidence="7 8" key="1">
    <citation type="submission" date="2018-11" db="EMBL/GenBank/DDBJ databases">
        <title>Sequencing the genomes of 1000 actinobacteria strains.</title>
        <authorList>
            <person name="Klenk H.-P."/>
        </authorList>
    </citation>
    <scope>NUCLEOTIDE SEQUENCE [LARGE SCALE GENOMIC DNA]</scope>
    <source>
        <strain evidence="7 8">DSM 12652</strain>
    </source>
</reference>
<dbReference type="Proteomes" id="UP000281738">
    <property type="component" value="Unassembled WGS sequence"/>
</dbReference>
<keyword evidence="5" id="KW-1133">Transmembrane helix</keyword>
<feature type="region of interest" description="Disordered" evidence="4">
    <location>
        <begin position="1"/>
        <end position="21"/>
    </location>
</feature>
<dbReference type="SUPFAM" id="SSF49899">
    <property type="entry name" value="Concanavalin A-like lectins/glucanases"/>
    <property type="match status" value="1"/>
</dbReference>
<feature type="region of interest" description="Disordered" evidence="4">
    <location>
        <begin position="325"/>
        <end position="354"/>
    </location>
</feature>
<dbReference type="GO" id="GO:0016020">
    <property type="term" value="C:membrane"/>
    <property type="evidence" value="ECO:0007669"/>
    <property type="project" value="UniProtKB-UniRule"/>
</dbReference>
<feature type="compositionally biased region" description="Acidic residues" evidence="4">
    <location>
        <begin position="189"/>
        <end position="206"/>
    </location>
</feature>
<dbReference type="OrthoDB" id="9802683at2"/>
<dbReference type="EC" id="3.4.21.89" evidence="3"/>
<dbReference type="InterPro" id="IPR001733">
    <property type="entry name" value="Peptidase_S26B"/>
</dbReference>
<evidence type="ECO:0000256" key="3">
    <source>
        <dbReference type="NCBIfam" id="TIGR02228"/>
    </source>
</evidence>
<dbReference type="GO" id="GO:0006465">
    <property type="term" value="P:signal peptide processing"/>
    <property type="evidence" value="ECO:0007669"/>
    <property type="project" value="UniProtKB-UniRule"/>
</dbReference>
<dbReference type="RefSeq" id="WP_123388658.1">
    <property type="nucleotide sequence ID" value="NZ_RKHO01000001.1"/>
</dbReference>
<evidence type="ECO:0000313" key="7">
    <source>
        <dbReference type="EMBL" id="ROR89260.1"/>
    </source>
</evidence>
<dbReference type="InterPro" id="IPR006558">
    <property type="entry name" value="LamG-like"/>
</dbReference>
<name>A0A3N2CP13_9ACTN</name>
<feature type="domain" description="LamG-like jellyroll fold" evidence="6">
    <location>
        <begin position="374"/>
        <end position="516"/>
    </location>
</feature>
<feature type="transmembrane region" description="Helical" evidence="5">
    <location>
        <begin position="252"/>
        <end position="277"/>
    </location>
</feature>
<dbReference type="GO" id="GO:0004252">
    <property type="term" value="F:serine-type endopeptidase activity"/>
    <property type="evidence" value="ECO:0007669"/>
    <property type="project" value="UniProtKB-UniRule"/>
</dbReference>
<protein>
    <recommendedName>
        <fullName evidence="3">Signal peptidase I</fullName>
        <ecNumber evidence="3">3.4.21.89</ecNumber>
    </recommendedName>
</protein>
<keyword evidence="5" id="KW-0812">Transmembrane</keyword>
<keyword evidence="2" id="KW-1015">Disulfide bond</keyword>
<dbReference type="GO" id="GO:0009003">
    <property type="term" value="F:signal peptidase activity"/>
    <property type="evidence" value="ECO:0007669"/>
    <property type="project" value="UniProtKB-EC"/>
</dbReference>
<organism evidence="7 8">
    <name type="scientific">Nocardioides aurantiacus</name>
    <dbReference type="NCBI Taxonomy" id="86796"/>
    <lineage>
        <taxon>Bacteria</taxon>
        <taxon>Bacillati</taxon>
        <taxon>Actinomycetota</taxon>
        <taxon>Actinomycetes</taxon>
        <taxon>Propionibacteriales</taxon>
        <taxon>Nocardioidaceae</taxon>
        <taxon>Nocardioides</taxon>
    </lineage>
</organism>
<evidence type="ECO:0000256" key="4">
    <source>
        <dbReference type="SAM" id="MobiDB-lite"/>
    </source>
</evidence>
<keyword evidence="5" id="KW-0472">Membrane</keyword>
<gene>
    <name evidence="7" type="ORF">EDD33_0077</name>
</gene>
<dbReference type="AlphaFoldDB" id="A0A3N2CP13"/>
<sequence>MSTIHLPLQRPAPGPASADAAPAGDPAWSRVLLVAGSRAALAVVLSLVVWSVLPAALGWSPRVIMSGSMMPRIHVGDVVVDRQVDPSVLTEGRIVTVTDPDHPEKTRTHRFLRLDEAGRLVTQGDANDAPDSTPVDPDDVLGLAALRVPYVGLPVTWMAQGQLAPVGITVTVLLLLGLAATTPLRFADPDDEDDAPDEDTTDDAPDDRDAGLGILGADAERRRADLRARAPRRGGRVVTRSARAVVVRRPRLLGLAGAALGALLATGLTTQATYAALSSTASNPTTSFAAAALFDAGAYPDAVRADGPLLYWRMDEPSGATVADAATGAADPGTLRGSFTRGSESGLPSEPSSRSTTFAAATLVEDNPTSAQTARFTVEAWIRTISTAGGLVVGLGNTGGATAPTTVDRVLFLSPDGRLRLGVDGRVLASSRAPLNDGRWHHVAGVLDGNGNLDATLYVDGQSQGPGLKGKPALNNGHWRVGGGSLTGYPNAPAGAGALAGMVDEVAVYGTALAVERIQAHYATAWR</sequence>